<evidence type="ECO:0000313" key="3">
    <source>
        <dbReference type="Proteomes" id="UP000180215"/>
    </source>
</evidence>
<feature type="transmembrane region" description="Helical" evidence="1">
    <location>
        <begin position="51"/>
        <end position="75"/>
    </location>
</feature>
<comment type="caution">
    <text evidence="2">The sequence shown here is derived from an EMBL/GenBank/DDBJ whole genome shotgun (WGS) entry which is preliminary data.</text>
</comment>
<keyword evidence="1" id="KW-1133">Transmembrane helix</keyword>
<gene>
    <name evidence="2" type="ORF">BK022_08185</name>
</gene>
<evidence type="ECO:0008006" key="4">
    <source>
        <dbReference type="Google" id="ProtNLM"/>
    </source>
</evidence>
<dbReference type="Proteomes" id="UP000180215">
    <property type="component" value="Unassembled WGS sequence"/>
</dbReference>
<organism evidence="2 3">
    <name type="scientific">Methylorubrum extorquens</name>
    <name type="common">Methylobacterium dichloromethanicum</name>
    <name type="synonym">Methylobacterium extorquens</name>
    <dbReference type="NCBI Taxonomy" id="408"/>
    <lineage>
        <taxon>Bacteria</taxon>
        <taxon>Pseudomonadati</taxon>
        <taxon>Pseudomonadota</taxon>
        <taxon>Alphaproteobacteria</taxon>
        <taxon>Hyphomicrobiales</taxon>
        <taxon>Methylobacteriaceae</taxon>
        <taxon>Methylorubrum</taxon>
    </lineage>
</organism>
<sequence length="77" mass="7897">MVLVPCPACDHRVSEKAFTCPSCGHPSHASDWHGVLPALSRVAGTYVSANAITGAILGSVMFLSVAAVLITLILAHG</sequence>
<keyword evidence="1" id="KW-0472">Membrane</keyword>
<name>A0A1S1P7I3_METEX</name>
<dbReference type="EMBL" id="MNAO01000067">
    <property type="protein sequence ID" value="OHV17025.1"/>
    <property type="molecule type" value="Genomic_DNA"/>
</dbReference>
<proteinExistence type="predicted"/>
<evidence type="ECO:0000256" key="1">
    <source>
        <dbReference type="SAM" id="Phobius"/>
    </source>
</evidence>
<keyword evidence="1" id="KW-0812">Transmembrane</keyword>
<dbReference type="AlphaFoldDB" id="A0A1S1P7I3"/>
<reference evidence="2 3" key="1">
    <citation type="submission" date="2016-10" db="EMBL/GenBank/DDBJ databases">
        <title>Draft genome sequence of Methylobacterium extorquens CP3, a seed endophyte of Crotalaria pumila with plant growth-promoting and metal tolerance properties.</title>
        <authorList>
            <person name="Sanchez-Lopez A.S."/>
            <person name="Van Hamme J.D."/>
            <person name="Thijs S."/>
            <person name="Mcammond B.M."/>
            <person name="Stevens V."/>
            <person name="Gonzalez-Chavez M.D.C."/>
            <person name="Vangronsveld J."/>
        </authorList>
    </citation>
    <scope>NUCLEOTIDE SEQUENCE [LARGE SCALE GENOMIC DNA]</scope>
    <source>
        <strain evidence="2 3">CP3</strain>
    </source>
</reference>
<evidence type="ECO:0000313" key="2">
    <source>
        <dbReference type="EMBL" id="OHV17025.1"/>
    </source>
</evidence>
<protein>
    <recommendedName>
        <fullName evidence="4">Zinc ribbon domain-containing protein</fullName>
    </recommendedName>
</protein>
<accession>A0A1S1P7I3</accession>